<proteinExistence type="predicted"/>
<dbReference type="AlphaFoldDB" id="D4YL56"/>
<evidence type="ECO:0000313" key="1">
    <source>
        <dbReference type="EMBL" id="EFG48150.1"/>
    </source>
</evidence>
<sequence>MKRKRPIALISTGLIVCVLTLVSVPVLNFTVHKPGRAVLTYFKALENHDTHRALSMLDIPSNTNLNGVTDDILSGAASVPRQAKVLDSTRVNDDAYNVKISYVQGSDTRETTFRVKRDERTFGTVQKWYIKLDQWPVITIDTGGVPTAQLNGVSVPAGETPVLFPVTYTVGFNSTYLRSDLQTVDVTEPDTTSAVHLTGKPTPELTKKVSEILKKQIDQCVKEKTLMPADCSFGKETTNQILGDVKWSVKSYPNVTLENGASGIEMAPANVELTVSGKQRDAVTAFESTFTDTVTARMRAQVRIEGNNVTVVQEEAE</sequence>
<dbReference type="eggNOG" id="COG3087">
    <property type="taxonomic scope" value="Bacteria"/>
</dbReference>
<organism evidence="1 2">
    <name type="scientific">Brevibacterium mcbrellneri ATCC 49030</name>
    <dbReference type="NCBI Taxonomy" id="585530"/>
    <lineage>
        <taxon>Bacteria</taxon>
        <taxon>Bacillati</taxon>
        <taxon>Actinomycetota</taxon>
        <taxon>Actinomycetes</taxon>
        <taxon>Micrococcales</taxon>
        <taxon>Brevibacteriaceae</taxon>
        <taxon>Brevibacterium</taxon>
    </lineage>
</organism>
<dbReference type="STRING" id="585530.HMPREF0183_0666"/>
<keyword evidence="2" id="KW-1185">Reference proteome</keyword>
<evidence type="ECO:0000313" key="2">
    <source>
        <dbReference type="Proteomes" id="UP000005714"/>
    </source>
</evidence>
<protein>
    <submittedName>
        <fullName evidence="1">Uncharacterized protein</fullName>
    </submittedName>
</protein>
<dbReference type="OrthoDB" id="3818356at2"/>
<accession>D4YL56</accession>
<dbReference type="EMBL" id="ADNU01000018">
    <property type="protein sequence ID" value="EFG48150.1"/>
    <property type="molecule type" value="Genomic_DNA"/>
</dbReference>
<gene>
    <name evidence="1" type="ORF">HMPREF0183_0666</name>
</gene>
<dbReference type="Proteomes" id="UP000005714">
    <property type="component" value="Unassembled WGS sequence"/>
</dbReference>
<name>D4YL56_9MICO</name>
<reference evidence="1 2" key="1">
    <citation type="submission" date="2010-04" db="EMBL/GenBank/DDBJ databases">
        <authorList>
            <person name="Qin X."/>
            <person name="Bachman B."/>
            <person name="Battles P."/>
            <person name="Bell A."/>
            <person name="Bess C."/>
            <person name="Bickham C."/>
            <person name="Chaboub L."/>
            <person name="Chen D."/>
            <person name="Coyle M."/>
            <person name="Deiros D.R."/>
            <person name="Dinh H."/>
            <person name="Forbes L."/>
            <person name="Fowler G."/>
            <person name="Francisco L."/>
            <person name="Fu Q."/>
            <person name="Gubbala S."/>
            <person name="Hale W."/>
            <person name="Han Y."/>
            <person name="Hemphill L."/>
            <person name="Highlander S.K."/>
            <person name="Hirani K."/>
            <person name="Hogues M."/>
            <person name="Jackson L."/>
            <person name="Jakkamsetti A."/>
            <person name="Javaid M."/>
            <person name="Jiang H."/>
            <person name="Korchina V."/>
            <person name="Kovar C."/>
            <person name="Lara F."/>
            <person name="Lee S."/>
            <person name="Mata R."/>
            <person name="Mathew T."/>
            <person name="Moen C."/>
            <person name="Morales K."/>
            <person name="Munidasa M."/>
            <person name="Nazareth L."/>
            <person name="Ngo R."/>
            <person name="Nguyen L."/>
            <person name="Okwuonu G."/>
            <person name="Ongeri F."/>
            <person name="Patil S."/>
            <person name="Petrosino J."/>
            <person name="Pham C."/>
            <person name="Pham P."/>
            <person name="Pu L.-L."/>
            <person name="Puazo M."/>
            <person name="Raj R."/>
            <person name="Reid J."/>
            <person name="Rouhana J."/>
            <person name="Saada N."/>
            <person name="Shang Y."/>
            <person name="Simmons D."/>
            <person name="Thornton R."/>
            <person name="Warren J."/>
            <person name="Weissenberger G."/>
            <person name="Zhang J."/>
            <person name="Zhang L."/>
            <person name="Zhou C."/>
            <person name="Zhu D."/>
            <person name="Muzny D."/>
            <person name="Worley K."/>
            <person name="Gibbs R."/>
        </authorList>
    </citation>
    <scope>NUCLEOTIDE SEQUENCE [LARGE SCALE GENOMIC DNA]</scope>
    <source>
        <strain evidence="1 2">ATCC 49030</strain>
    </source>
</reference>
<dbReference type="RefSeq" id="WP_005882761.1">
    <property type="nucleotide sequence ID" value="NZ_ADNU01000018.1"/>
</dbReference>
<comment type="caution">
    <text evidence="1">The sequence shown here is derived from an EMBL/GenBank/DDBJ whole genome shotgun (WGS) entry which is preliminary data.</text>
</comment>